<gene>
    <name evidence="6" type="ORF">ACFQDM_14820</name>
</gene>
<evidence type="ECO:0000256" key="2">
    <source>
        <dbReference type="ARBA" id="ARBA00022692"/>
    </source>
</evidence>
<evidence type="ECO:0000313" key="7">
    <source>
        <dbReference type="Proteomes" id="UP001596303"/>
    </source>
</evidence>
<keyword evidence="3 5" id="KW-1133">Transmembrane helix</keyword>
<feature type="transmembrane region" description="Helical" evidence="5">
    <location>
        <begin position="212"/>
        <end position="229"/>
    </location>
</feature>
<evidence type="ECO:0000256" key="1">
    <source>
        <dbReference type="ARBA" id="ARBA00004141"/>
    </source>
</evidence>
<dbReference type="InterPro" id="IPR002781">
    <property type="entry name" value="TM_pro_TauE-like"/>
</dbReference>
<feature type="transmembrane region" description="Helical" evidence="5">
    <location>
        <begin position="12"/>
        <end position="38"/>
    </location>
</feature>
<feature type="transmembrane region" description="Helical" evidence="5">
    <location>
        <begin position="249"/>
        <end position="266"/>
    </location>
</feature>
<evidence type="ECO:0000256" key="5">
    <source>
        <dbReference type="RuleBase" id="RU363041"/>
    </source>
</evidence>
<dbReference type="RefSeq" id="WP_377380449.1">
    <property type="nucleotide sequence ID" value="NZ_JBHSSW010000028.1"/>
</dbReference>
<feature type="transmembrane region" description="Helical" evidence="5">
    <location>
        <begin position="179"/>
        <end position="200"/>
    </location>
</feature>
<dbReference type="EMBL" id="JBHSSW010000028">
    <property type="protein sequence ID" value="MFC6199357.1"/>
    <property type="molecule type" value="Genomic_DNA"/>
</dbReference>
<evidence type="ECO:0000256" key="3">
    <source>
        <dbReference type="ARBA" id="ARBA00022989"/>
    </source>
</evidence>
<keyword evidence="7" id="KW-1185">Reference proteome</keyword>
<keyword evidence="5" id="KW-1003">Cell membrane</keyword>
<keyword evidence="4 5" id="KW-0472">Membrane</keyword>
<evidence type="ECO:0000256" key="4">
    <source>
        <dbReference type="ARBA" id="ARBA00023136"/>
    </source>
</evidence>
<keyword evidence="2 5" id="KW-0812">Transmembrane</keyword>
<accession>A0ABW1SDK9</accession>
<comment type="similarity">
    <text evidence="5">Belongs to the 4-toluene sulfonate uptake permease (TSUP) (TC 2.A.102) family.</text>
</comment>
<dbReference type="Pfam" id="PF01925">
    <property type="entry name" value="TauE"/>
    <property type="match status" value="1"/>
</dbReference>
<feature type="transmembrane region" description="Helical" evidence="5">
    <location>
        <begin position="145"/>
        <end position="167"/>
    </location>
</feature>
<organism evidence="6 7">
    <name type="scientific">Ponticaulis profundi</name>
    <dbReference type="NCBI Taxonomy" id="2665222"/>
    <lineage>
        <taxon>Bacteria</taxon>
        <taxon>Pseudomonadati</taxon>
        <taxon>Pseudomonadota</taxon>
        <taxon>Alphaproteobacteria</taxon>
        <taxon>Hyphomonadales</taxon>
        <taxon>Hyphomonadaceae</taxon>
        <taxon>Ponticaulis</taxon>
    </lineage>
</organism>
<reference evidence="7" key="1">
    <citation type="journal article" date="2019" name="Int. J. Syst. Evol. Microbiol.">
        <title>The Global Catalogue of Microorganisms (GCM) 10K type strain sequencing project: providing services to taxonomists for standard genome sequencing and annotation.</title>
        <authorList>
            <consortium name="The Broad Institute Genomics Platform"/>
            <consortium name="The Broad Institute Genome Sequencing Center for Infectious Disease"/>
            <person name="Wu L."/>
            <person name="Ma J."/>
        </authorList>
    </citation>
    <scope>NUCLEOTIDE SEQUENCE [LARGE SCALE GENOMIC DNA]</scope>
    <source>
        <strain evidence="7">CGMCC-1.15741</strain>
    </source>
</reference>
<sequence length="267" mass="27867">MVVVLMCAGLAAGFVAGLFGIGGGFVVVPALLLVFHFFGFDEDVVTHTAIGTSLATIIVTSLRSLQAHHKKKAVDFQIIRDWLPWLLVGVVFGLLLARFMDGASLKLIFSVGVFLMGIHFIYPVNAGMKKAFKPEMPKGVRLASIASFLGGFSALLGIGGGTIAVLVMTTCGRKIHQAVATAAGFGVIIALPGAIGFAIIGMGQEDLLPGSIGYINVIAALAVTSMSVITAPMGAKLAHALDGNKLKKIFGIYLILTSALVFYKAFA</sequence>
<feature type="transmembrane region" description="Helical" evidence="5">
    <location>
        <begin position="82"/>
        <end position="100"/>
    </location>
</feature>
<feature type="transmembrane region" description="Helical" evidence="5">
    <location>
        <begin position="106"/>
        <end position="124"/>
    </location>
</feature>
<dbReference type="PANTHER" id="PTHR43483">
    <property type="entry name" value="MEMBRANE TRANSPORTER PROTEIN HI_0806-RELATED"/>
    <property type="match status" value="1"/>
</dbReference>
<name>A0ABW1SDK9_9PROT</name>
<proteinExistence type="inferred from homology"/>
<dbReference type="PANTHER" id="PTHR43483:SF3">
    <property type="entry name" value="MEMBRANE TRANSPORTER PROTEIN HI_0806-RELATED"/>
    <property type="match status" value="1"/>
</dbReference>
<protein>
    <recommendedName>
        <fullName evidence="5">Probable membrane transporter protein</fullName>
    </recommendedName>
</protein>
<dbReference type="Proteomes" id="UP001596303">
    <property type="component" value="Unassembled WGS sequence"/>
</dbReference>
<feature type="transmembrane region" description="Helical" evidence="5">
    <location>
        <begin position="44"/>
        <end position="62"/>
    </location>
</feature>
<comment type="caution">
    <text evidence="6">The sequence shown here is derived from an EMBL/GenBank/DDBJ whole genome shotgun (WGS) entry which is preliminary data.</text>
</comment>
<evidence type="ECO:0000313" key="6">
    <source>
        <dbReference type="EMBL" id="MFC6199357.1"/>
    </source>
</evidence>
<comment type="subcellular location">
    <subcellularLocation>
        <location evidence="5">Cell membrane</location>
        <topology evidence="5">Multi-pass membrane protein</topology>
    </subcellularLocation>
    <subcellularLocation>
        <location evidence="1">Membrane</location>
        <topology evidence="1">Multi-pass membrane protein</topology>
    </subcellularLocation>
</comment>